<feature type="signal peptide" evidence="2">
    <location>
        <begin position="1"/>
        <end position="18"/>
    </location>
</feature>
<evidence type="ECO:0000256" key="1">
    <source>
        <dbReference type="ARBA" id="ARBA00022729"/>
    </source>
</evidence>
<dbReference type="Pfam" id="PF02608">
    <property type="entry name" value="Bmp"/>
    <property type="match status" value="1"/>
</dbReference>
<feature type="domain" description="ABC transporter substrate-binding protein PnrA-like" evidence="3">
    <location>
        <begin position="29"/>
        <end position="315"/>
    </location>
</feature>
<dbReference type="InterPro" id="IPR003760">
    <property type="entry name" value="PnrA-like"/>
</dbReference>
<dbReference type="CDD" id="cd19963">
    <property type="entry name" value="PBP1_BMP-like"/>
    <property type="match status" value="1"/>
</dbReference>
<dbReference type="EMBL" id="KT201089">
    <property type="protein sequence ID" value="ALS56181.1"/>
    <property type="molecule type" value="Genomic_DNA"/>
</dbReference>
<evidence type="ECO:0000313" key="4">
    <source>
        <dbReference type="EMBL" id="ALS56181.1"/>
    </source>
</evidence>
<dbReference type="Gene3D" id="3.40.50.2300">
    <property type="match status" value="2"/>
</dbReference>
<protein>
    <submittedName>
        <fullName evidence="4">Putative membrane protein</fullName>
    </submittedName>
</protein>
<dbReference type="PANTHER" id="PTHR43208:SF1">
    <property type="entry name" value="ABC TRANSPORTER SUBSTRATE-BINDING PROTEIN"/>
    <property type="match status" value="1"/>
</dbReference>
<evidence type="ECO:0000259" key="3">
    <source>
        <dbReference type="Pfam" id="PF02608"/>
    </source>
</evidence>
<dbReference type="PROSITE" id="PS51257">
    <property type="entry name" value="PROKAR_LIPOPROTEIN"/>
    <property type="match status" value="1"/>
</dbReference>
<keyword evidence="1 2" id="KW-0732">Signal</keyword>
<feature type="chain" id="PRO_5006834487" evidence="2">
    <location>
        <begin position="19"/>
        <end position="342"/>
    </location>
</feature>
<dbReference type="InterPro" id="IPR052910">
    <property type="entry name" value="ABC-Purine-Binding"/>
</dbReference>
<proteinExistence type="predicted"/>
<dbReference type="PANTHER" id="PTHR43208">
    <property type="entry name" value="ABC TRANSPORTER SUBSTRATE-BINDING PROTEIN"/>
    <property type="match status" value="1"/>
</dbReference>
<dbReference type="AlphaFoldDB" id="A0A0U2XUG7"/>
<dbReference type="GO" id="GO:0005886">
    <property type="term" value="C:plasma membrane"/>
    <property type="evidence" value="ECO:0007669"/>
    <property type="project" value="InterPro"/>
</dbReference>
<reference evidence="4" key="1">
    <citation type="journal article" date="2016" name="ISME J.">
        <title>Functional metagenomic screen reveals new and diverse microbial rhodopsins.</title>
        <authorList>
            <person name="Pushkarev A."/>
            <person name="Beja O."/>
        </authorList>
    </citation>
    <scope>NUCLEOTIDE SEQUENCE</scope>
</reference>
<evidence type="ECO:0000256" key="2">
    <source>
        <dbReference type="SAM" id="SignalP"/>
    </source>
</evidence>
<name>A0A0U2XUG7_9BACT</name>
<sequence>MRRSWAVGLLIISILAMACGGAADVDDYKAAFVYLGSANDGGWTQAHDEGRQYLVEQTGIETAFTEDIPPDATEFRTVAEAYIEQGYNIIFGTTFGYLDIMEEMALEYPDVIFLHCSGYKSNDSNYTNYFGKIYEARYLSGLAAGSLTESNKIGYVAAFPIPEVIRGINAFANGVKEVNPNATVEVVWTNTWFGPEEETQAANALIEAGADVLTQHQDSASTGIAAEAAGAKWIGYHTGYGKDAAPSAFVTAPVWNWGPLYTEMVNAVINDEFTTTPYWTGMSGNVVDLFEVSDDVSSDIKSLIEQRKQEIIDGTFVIFEGSSDGDLLGMSYFVDNVVGTLD</sequence>
<organism evidence="4">
    <name type="scientific">uncultured bacterium EIL26B11</name>
    <dbReference type="NCBI Taxonomy" id="1768201"/>
    <lineage>
        <taxon>Bacteria</taxon>
        <taxon>environmental samples</taxon>
    </lineage>
</organism>
<accession>A0A0U2XUG7</accession>